<evidence type="ECO:0000256" key="5">
    <source>
        <dbReference type="ARBA" id="ARBA00022777"/>
    </source>
</evidence>
<dbReference type="SUPFAM" id="SSF52540">
    <property type="entry name" value="P-loop containing nucleoside triphosphate hydrolases"/>
    <property type="match status" value="1"/>
</dbReference>
<evidence type="ECO:0000259" key="11">
    <source>
        <dbReference type="PROSITE" id="PS50901"/>
    </source>
</evidence>
<keyword evidence="3" id="KW-0808">Transferase</keyword>
<dbReference type="GO" id="GO:0005524">
    <property type="term" value="F:ATP binding"/>
    <property type="evidence" value="ECO:0007669"/>
    <property type="project" value="UniProtKB-UniRule"/>
</dbReference>
<dbReference type="EC" id="2.7.11.1" evidence="1"/>
<comment type="caution">
    <text evidence="12">The sequence shown here is derived from an EMBL/GenBank/DDBJ whole genome shotgun (WGS) entry which is preliminary data.</text>
</comment>
<dbReference type="Gene3D" id="3.40.50.300">
    <property type="entry name" value="P-loop containing nucleotide triphosphate hydrolases"/>
    <property type="match status" value="1"/>
</dbReference>
<evidence type="ECO:0000256" key="9">
    <source>
        <dbReference type="SAM" id="MobiDB-lite"/>
    </source>
</evidence>
<dbReference type="SUPFAM" id="SSF56112">
    <property type="entry name" value="Protein kinase-like (PK-like)"/>
    <property type="match status" value="1"/>
</dbReference>
<keyword evidence="13" id="KW-1185">Reference proteome</keyword>
<dbReference type="InterPro" id="IPR027417">
    <property type="entry name" value="P-loop_NTPase"/>
</dbReference>
<proteinExistence type="predicted"/>
<keyword evidence="4 7" id="KW-0547">Nucleotide-binding</keyword>
<dbReference type="PROSITE" id="PS00107">
    <property type="entry name" value="PROTEIN_KINASE_ATP"/>
    <property type="match status" value="1"/>
</dbReference>
<dbReference type="PANTHER" id="PTHR43289:SF6">
    <property type="entry name" value="SERINE_THREONINE-PROTEIN KINASE NEKL-3"/>
    <property type="match status" value="1"/>
</dbReference>
<feature type="region of interest" description="Disordered" evidence="9">
    <location>
        <begin position="267"/>
        <end position="300"/>
    </location>
</feature>
<evidence type="ECO:0000256" key="6">
    <source>
        <dbReference type="ARBA" id="ARBA00022840"/>
    </source>
</evidence>
<evidence type="ECO:0000313" key="13">
    <source>
        <dbReference type="Proteomes" id="UP000583800"/>
    </source>
</evidence>
<dbReference type="CDD" id="cd14014">
    <property type="entry name" value="STKc_PknB_like"/>
    <property type="match status" value="1"/>
</dbReference>
<feature type="binding site" evidence="8">
    <location>
        <position position="36"/>
    </location>
    <ligand>
        <name>ATP</name>
        <dbReference type="ChEBI" id="CHEBI:30616"/>
    </ligand>
</feature>
<evidence type="ECO:0000256" key="8">
    <source>
        <dbReference type="PROSITE-ProRule" id="PRU10141"/>
    </source>
</evidence>
<dbReference type="SMART" id="SM00220">
    <property type="entry name" value="S_TKc"/>
    <property type="match status" value="1"/>
</dbReference>
<evidence type="ECO:0000256" key="1">
    <source>
        <dbReference type="ARBA" id="ARBA00012513"/>
    </source>
</evidence>
<dbReference type="AlphaFoldDB" id="A0A7X0BYX8"/>
<keyword evidence="2 12" id="KW-0723">Serine/threonine-protein kinase</keyword>
<evidence type="ECO:0000256" key="7">
    <source>
        <dbReference type="PROSITE-ProRule" id="PRU00289"/>
    </source>
</evidence>
<dbReference type="GO" id="GO:0003677">
    <property type="term" value="F:DNA binding"/>
    <property type="evidence" value="ECO:0007669"/>
    <property type="project" value="InterPro"/>
</dbReference>
<dbReference type="Proteomes" id="UP000583800">
    <property type="component" value="Unassembled WGS sequence"/>
</dbReference>
<dbReference type="InterPro" id="IPR000719">
    <property type="entry name" value="Prot_kinase_dom"/>
</dbReference>
<keyword evidence="6 7" id="KW-0067">ATP-binding</keyword>
<dbReference type="InterPro" id="IPR017441">
    <property type="entry name" value="Protein_kinase_ATP_BS"/>
</dbReference>
<accession>A0A7X0BYX8</accession>
<dbReference type="InterPro" id="IPR011009">
    <property type="entry name" value="Kinase-like_dom_sf"/>
</dbReference>
<feature type="domain" description="Protein kinase" evidence="10">
    <location>
        <begin position="7"/>
        <end position="266"/>
    </location>
</feature>
<dbReference type="EMBL" id="JACHJB010000001">
    <property type="protein sequence ID" value="MBB6345253.1"/>
    <property type="molecule type" value="Genomic_DNA"/>
</dbReference>
<dbReference type="InterPro" id="IPR008271">
    <property type="entry name" value="Ser/Thr_kinase_AS"/>
</dbReference>
<feature type="binding site" evidence="7">
    <location>
        <begin position="343"/>
        <end position="350"/>
    </location>
    <ligand>
        <name>ATP</name>
        <dbReference type="ChEBI" id="CHEBI:30616"/>
    </ligand>
</feature>
<evidence type="ECO:0000259" key="10">
    <source>
        <dbReference type="PROSITE" id="PS50011"/>
    </source>
</evidence>
<name>A0A7X0BYX8_9ACTN</name>
<dbReference type="GO" id="GO:0004674">
    <property type="term" value="F:protein serine/threonine kinase activity"/>
    <property type="evidence" value="ECO:0007669"/>
    <property type="project" value="UniProtKB-KW"/>
</dbReference>
<dbReference type="PANTHER" id="PTHR43289">
    <property type="entry name" value="MITOGEN-ACTIVATED PROTEIN KINASE KINASE KINASE 20-RELATED"/>
    <property type="match status" value="1"/>
</dbReference>
<dbReference type="PROSITE" id="PS50901">
    <property type="entry name" value="FTSK"/>
    <property type="match status" value="1"/>
</dbReference>
<dbReference type="InterPro" id="IPR002543">
    <property type="entry name" value="FtsK_dom"/>
</dbReference>
<feature type="compositionally biased region" description="Basic and acidic residues" evidence="9">
    <location>
        <begin position="267"/>
        <end position="281"/>
    </location>
</feature>
<gene>
    <name evidence="12" type="ORF">FHU36_001762</name>
</gene>
<dbReference type="Gene3D" id="1.10.510.10">
    <property type="entry name" value="Transferase(Phosphotransferase) domain 1"/>
    <property type="match status" value="1"/>
</dbReference>
<dbReference type="Gene3D" id="3.30.200.20">
    <property type="entry name" value="Phosphorylase Kinase, domain 1"/>
    <property type="match status" value="1"/>
</dbReference>
<feature type="domain" description="FtsK" evidence="11">
    <location>
        <begin position="326"/>
        <end position="522"/>
    </location>
</feature>
<protein>
    <recommendedName>
        <fullName evidence="1">non-specific serine/threonine protein kinase</fullName>
        <ecNumber evidence="1">2.7.11.1</ecNumber>
    </recommendedName>
</protein>
<dbReference type="PROSITE" id="PS50011">
    <property type="entry name" value="PROTEIN_KINASE_DOM"/>
    <property type="match status" value="1"/>
</dbReference>
<keyword evidence="5 12" id="KW-0418">Kinase</keyword>
<sequence length="572" mass="61847">MSLADRYRLEEKLGAGGMGEVWKAFDTLLARPVAVKIVLSHMAEDQSNIDRLLAEAKIVAPLQHAGIVVVFDVGEHEGRMFFVMELLNGKNLAQVMASHRRQGLSYDRAALLGERTADALAVAHERNIIHRDIKPANIVVLPGDRPKICDFGVARVIQSAQQQVTSGIGTAAYMAPEQFEGHVDARSDLYALGCVMYEMTTGEQPFLGDSAQLMYKHMTQMPTAPSLIRPTLPSAIEDLIFELMAKDPAERPQHAGEVSERLRAFRGLRASERKNSTDDRPAPLPTVMATPPKATDSRSSARLPDLLRRLDSIGPLTVPLGQDHQGAMVVLDLQESTHFLIGGSIGTHESDPVRAVVATMLARTPSTQVRLALIDSHAGELSRFAEAPHVLPIAGPKVLQWATSELERRYAALRQAKCRHVHQLNEKMQSGVVPPSTGSLDGADDVSYPVIVVLVNELAEVLRAEGAAAEAVIVSLAKVGRAAGIHLVLRTTRPTEQVVTPHIRSYVPARLGLAVPSHDMSLRMLDGSGAESLRLGEGLFKATAASRPRKLDVGVVSDTDIKTVLDGLSTGL</sequence>
<dbReference type="PROSITE" id="PS00108">
    <property type="entry name" value="PROTEIN_KINASE_ST"/>
    <property type="match status" value="1"/>
</dbReference>
<evidence type="ECO:0000256" key="4">
    <source>
        <dbReference type="ARBA" id="ARBA00022741"/>
    </source>
</evidence>
<dbReference type="Pfam" id="PF00069">
    <property type="entry name" value="Pkinase"/>
    <property type="match status" value="1"/>
</dbReference>
<evidence type="ECO:0000313" key="12">
    <source>
        <dbReference type="EMBL" id="MBB6345253.1"/>
    </source>
</evidence>
<reference evidence="12 13" key="1">
    <citation type="submission" date="2020-08" db="EMBL/GenBank/DDBJ databases">
        <title>Sequencing the genomes of 1000 actinobacteria strains.</title>
        <authorList>
            <person name="Klenk H.-P."/>
        </authorList>
    </citation>
    <scope>NUCLEOTIDE SEQUENCE [LARGE SCALE GENOMIC DNA]</scope>
    <source>
        <strain evidence="12 13">DSM 45913</strain>
    </source>
</reference>
<dbReference type="RefSeq" id="WP_185083234.1">
    <property type="nucleotide sequence ID" value="NZ_JACHJB010000001.1"/>
</dbReference>
<dbReference type="Pfam" id="PF01580">
    <property type="entry name" value="FtsK_SpoIIIE"/>
    <property type="match status" value="1"/>
</dbReference>
<evidence type="ECO:0000256" key="2">
    <source>
        <dbReference type="ARBA" id="ARBA00022527"/>
    </source>
</evidence>
<evidence type="ECO:0000256" key="3">
    <source>
        <dbReference type="ARBA" id="ARBA00022679"/>
    </source>
</evidence>
<organism evidence="12 13">
    <name type="scientific">Nonomuraea muscovyensis</name>
    <dbReference type="NCBI Taxonomy" id="1124761"/>
    <lineage>
        <taxon>Bacteria</taxon>
        <taxon>Bacillati</taxon>
        <taxon>Actinomycetota</taxon>
        <taxon>Actinomycetes</taxon>
        <taxon>Streptosporangiales</taxon>
        <taxon>Streptosporangiaceae</taxon>
        <taxon>Nonomuraea</taxon>
    </lineage>
</organism>